<evidence type="ECO:0000313" key="2">
    <source>
        <dbReference type="EMBL" id="MWG33066.1"/>
    </source>
</evidence>
<organism evidence="2 3">
    <name type="scientific">Halomarina oriensis</name>
    <dbReference type="NCBI Taxonomy" id="671145"/>
    <lineage>
        <taxon>Archaea</taxon>
        <taxon>Methanobacteriati</taxon>
        <taxon>Methanobacteriota</taxon>
        <taxon>Stenosarchaea group</taxon>
        <taxon>Halobacteria</taxon>
        <taxon>Halobacteriales</taxon>
        <taxon>Natronomonadaceae</taxon>
        <taxon>Halomarina</taxon>
    </lineage>
</organism>
<dbReference type="InterPro" id="IPR036388">
    <property type="entry name" value="WH-like_DNA-bd_sf"/>
</dbReference>
<protein>
    <recommendedName>
        <fullName evidence="1">DUF7344 domain-containing protein</fullName>
    </recommendedName>
</protein>
<sequence length="127" mass="13766">MSEDGHAEATASRLDETFVALADPSRRYLVRHLDRNGPTTLSTLSDHLAAERNETTTVAVTPAQRRTAAIRLHHVHLPKLEAAALVAPLDEDDLVEPTDRLSYVLATLPTDCDTGEFPSPGESAVLD</sequence>
<comment type="caution">
    <text evidence="2">The sequence shown here is derived from an EMBL/GenBank/DDBJ whole genome shotgun (WGS) entry which is preliminary data.</text>
</comment>
<name>A0A6B0GDR3_9EURY</name>
<dbReference type="Gene3D" id="1.10.10.10">
    <property type="entry name" value="Winged helix-like DNA-binding domain superfamily/Winged helix DNA-binding domain"/>
    <property type="match status" value="1"/>
</dbReference>
<proteinExistence type="predicted"/>
<dbReference type="Proteomes" id="UP000451471">
    <property type="component" value="Unassembled WGS sequence"/>
</dbReference>
<accession>A0A6B0GDR3</accession>
<evidence type="ECO:0000313" key="3">
    <source>
        <dbReference type="Proteomes" id="UP000451471"/>
    </source>
</evidence>
<keyword evidence="3" id="KW-1185">Reference proteome</keyword>
<reference evidence="2 3" key="1">
    <citation type="submission" date="2019-12" db="EMBL/GenBank/DDBJ databases">
        <title>Halocatena pleomorpha gen. nov. sp. nov., an extremely halophilic archaeon of family Halobacteriaceae isolated from saltpan soil.</title>
        <authorList>
            <person name="Pal Y."/>
            <person name="Verma A."/>
            <person name="Krishnamurthi S."/>
            <person name="Kumar P."/>
        </authorList>
    </citation>
    <scope>NUCLEOTIDE SEQUENCE [LARGE SCALE GENOMIC DNA]</scope>
    <source>
        <strain evidence="2 3">JCM 16495</strain>
    </source>
</reference>
<feature type="domain" description="DUF7344" evidence="1">
    <location>
        <begin position="18"/>
        <end position="95"/>
    </location>
</feature>
<dbReference type="Pfam" id="PF24035">
    <property type="entry name" value="DUF7344"/>
    <property type="match status" value="1"/>
</dbReference>
<gene>
    <name evidence="2" type="ORF">GQS65_00930</name>
</gene>
<evidence type="ECO:0000259" key="1">
    <source>
        <dbReference type="Pfam" id="PF24035"/>
    </source>
</evidence>
<dbReference type="AlphaFoldDB" id="A0A6B0GDR3"/>
<dbReference type="OrthoDB" id="21363at2157"/>
<dbReference type="EMBL" id="WSZK01000002">
    <property type="protein sequence ID" value="MWG33066.1"/>
    <property type="molecule type" value="Genomic_DNA"/>
</dbReference>
<dbReference type="RefSeq" id="WP_158202800.1">
    <property type="nucleotide sequence ID" value="NZ_WSZK01000002.1"/>
</dbReference>
<dbReference type="InterPro" id="IPR055768">
    <property type="entry name" value="DUF7344"/>
</dbReference>